<gene>
    <name evidence="2" type="ORF">PALI_a0257</name>
</gene>
<keyword evidence="1" id="KW-0472">Membrane</keyword>
<dbReference type="EMBL" id="AQGU01000025">
    <property type="protein sequence ID" value="MBE0359063.1"/>
    <property type="molecule type" value="Genomic_DNA"/>
</dbReference>
<protein>
    <submittedName>
        <fullName evidence="2">Uncharacterized protein</fullName>
    </submittedName>
</protein>
<feature type="transmembrane region" description="Helical" evidence="1">
    <location>
        <begin position="55"/>
        <end position="76"/>
    </location>
</feature>
<reference evidence="2 3" key="1">
    <citation type="submission" date="2015-06" db="EMBL/GenBank/DDBJ databases">
        <title>Genome sequence of Pseudoalteromonas aliena.</title>
        <authorList>
            <person name="Xie B.-B."/>
            <person name="Rong J.-C."/>
            <person name="Qin Q.-L."/>
            <person name="Zhang Y.-Z."/>
        </authorList>
    </citation>
    <scope>NUCLEOTIDE SEQUENCE [LARGE SCALE GENOMIC DNA]</scope>
    <source>
        <strain evidence="2 3">SW19</strain>
    </source>
</reference>
<keyword evidence="1" id="KW-0812">Transmembrane</keyword>
<keyword evidence="1" id="KW-1133">Transmembrane helix</keyword>
<name>A0ABR9DY49_9GAMM</name>
<organism evidence="2 3">
    <name type="scientific">Pseudoalteromonas aliena SW19</name>
    <dbReference type="NCBI Taxonomy" id="1314866"/>
    <lineage>
        <taxon>Bacteria</taxon>
        <taxon>Pseudomonadati</taxon>
        <taxon>Pseudomonadota</taxon>
        <taxon>Gammaproteobacteria</taxon>
        <taxon>Alteromonadales</taxon>
        <taxon>Pseudoalteromonadaceae</taxon>
        <taxon>Pseudoalteromonas</taxon>
    </lineage>
</organism>
<keyword evidence="3" id="KW-1185">Reference proteome</keyword>
<accession>A0ABR9DY49</accession>
<evidence type="ECO:0000256" key="1">
    <source>
        <dbReference type="SAM" id="Phobius"/>
    </source>
</evidence>
<sequence>MIWNPLKLDDNAPLNKHVLFWWPIILFSGIGIYLSSPIWCFCIPKPESYGNIMDFLKLPIFIASISVPVSLVISRFHSSKLAAKSNFLTEKNIAFNHYFDLKRHFQEHLNRELVAIDKHKCIEIIDFDTLFETIFPNNSWERTDLTSSIDNVIEKFGKWVESIEPNLSNVEISGSTSTEKHDEVARELGIPLLNGAFKMAPLQFNCQFVAIAWSDNESPLIHGIELLYDITMISGQFAKLPSVELKTRLTDRMHNVIELTFVKENEGMDRFESMFSVLVKDYADSLEKHA</sequence>
<proteinExistence type="predicted"/>
<evidence type="ECO:0000313" key="3">
    <source>
        <dbReference type="Proteomes" id="UP000648482"/>
    </source>
</evidence>
<comment type="caution">
    <text evidence="2">The sequence shown here is derived from an EMBL/GenBank/DDBJ whole genome shotgun (WGS) entry which is preliminary data.</text>
</comment>
<dbReference type="RefSeq" id="WP_193155340.1">
    <property type="nucleotide sequence ID" value="NZ_AQGU01000025.1"/>
</dbReference>
<dbReference type="Proteomes" id="UP000648482">
    <property type="component" value="Unassembled WGS sequence"/>
</dbReference>
<feature type="transmembrane region" description="Helical" evidence="1">
    <location>
        <begin position="20"/>
        <end position="43"/>
    </location>
</feature>
<evidence type="ECO:0000313" key="2">
    <source>
        <dbReference type="EMBL" id="MBE0359063.1"/>
    </source>
</evidence>